<keyword evidence="1" id="KW-0472">Membrane</keyword>
<dbReference type="AlphaFoldDB" id="A0A251TZ06"/>
<keyword evidence="3" id="KW-1185">Reference proteome</keyword>
<keyword evidence="1" id="KW-1133">Transmembrane helix</keyword>
<dbReference type="Proteomes" id="UP000215914">
    <property type="component" value="Chromosome 9"/>
</dbReference>
<evidence type="ECO:0000256" key="1">
    <source>
        <dbReference type="SAM" id="Phobius"/>
    </source>
</evidence>
<organism evidence="2 3">
    <name type="scientific">Helianthus annuus</name>
    <name type="common">Common sunflower</name>
    <dbReference type="NCBI Taxonomy" id="4232"/>
    <lineage>
        <taxon>Eukaryota</taxon>
        <taxon>Viridiplantae</taxon>
        <taxon>Streptophyta</taxon>
        <taxon>Embryophyta</taxon>
        <taxon>Tracheophyta</taxon>
        <taxon>Spermatophyta</taxon>
        <taxon>Magnoliopsida</taxon>
        <taxon>eudicotyledons</taxon>
        <taxon>Gunneridae</taxon>
        <taxon>Pentapetalae</taxon>
        <taxon>asterids</taxon>
        <taxon>campanulids</taxon>
        <taxon>Asterales</taxon>
        <taxon>Asteraceae</taxon>
        <taxon>Asteroideae</taxon>
        <taxon>Heliantheae alliance</taxon>
        <taxon>Heliantheae</taxon>
        <taxon>Helianthus</taxon>
    </lineage>
</organism>
<proteinExistence type="predicted"/>
<accession>A0A251TZ06</accession>
<feature type="transmembrane region" description="Helical" evidence="1">
    <location>
        <begin position="21"/>
        <end position="42"/>
    </location>
</feature>
<protein>
    <submittedName>
        <fullName evidence="2">Uncharacterized protein</fullName>
    </submittedName>
</protein>
<dbReference type="InParanoid" id="A0A251TZ06"/>
<evidence type="ECO:0000313" key="2">
    <source>
        <dbReference type="EMBL" id="OTG15806.1"/>
    </source>
</evidence>
<name>A0A251TZ06_HELAN</name>
<dbReference type="EMBL" id="CM007898">
    <property type="protein sequence ID" value="OTG15806.1"/>
    <property type="molecule type" value="Genomic_DNA"/>
</dbReference>
<sequence>MGRRINGFNLMQVCKSLFSRLLICSPTLVVMRISLNCFFSQLSLTFRFMNRTPFFSITITSSAIMSIVRPKTQPAKLISTRRPASHVHTTVVLLNRPLTFRARLRIRENPVSVFRFGVIFQHPFTDGFTIQRTMSVLHTLPTKTILTITRNIVTTDLEIIIILNSILASRPRTPLNPLITLDISPKQKKIIPFPFVFTRQHANHIRPNRSLARRLRTPQSQTPRSILNSSTHITLPTRLTKPMITPTCCGIPNPDRFETNPTINNSLFI</sequence>
<reference evidence="3" key="1">
    <citation type="journal article" date="2017" name="Nature">
        <title>The sunflower genome provides insights into oil metabolism, flowering and Asterid evolution.</title>
        <authorList>
            <person name="Badouin H."/>
            <person name="Gouzy J."/>
            <person name="Grassa C.J."/>
            <person name="Murat F."/>
            <person name="Staton S.E."/>
            <person name="Cottret L."/>
            <person name="Lelandais-Briere C."/>
            <person name="Owens G.L."/>
            <person name="Carrere S."/>
            <person name="Mayjonade B."/>
            <person name="Legrand L."/>
            <person name="Gill N."/>
            <person name="Kane N.C."/>
            <person name="Bowers J.E."/>
            <person name="Hubner S."/>
            <person name="Bellec A."/>
            <person name="Berard A."/>
            <person name="Berges H."/>
            <person name="Blanchet N."/>
            <person name="Boniface M.C."/>
            <person name="Brunel D."/>
            <person name="Catrice O."/>
            <person name="Chaidir N."/>
            <person name="Claudel C."/>
            <person name="Donnadieu C."/>
            <person name="Faraut T."/>
            <person name="Fievet G."/>
            <person name="Helmstetter N."/>
            <person name="King M."/>
            <person name="Knapp S.J."/>
            <person name="Lai Z."/>
            <person name="Le Paslier M.C."/>
            <person name="Lippi Y."/>
            <person name="Lorenzon L."/>
            <person name="Mandel J.R."/>
            <person name="Marage G."/>
            <person name="Marchand G."/>
            <person name="Marquand E."/>
            <person name="Bret-Mestries E."/>
            <person name="Morien E."/>
            <person name="Nambeesan S."/>
            <person name="Nguyen T."/>
            <person name="Pegot-Espagnet P."/>
            <person name="Pouilly N."/>
            <person name="Raftis F."/>
            <person name="Sallet E."/>
            <person name="Schiex T."/>
            <person name="Thomas J."/>
            <person name="Vandecasteele C."/>
            <person name="Vares D."/>
            <person name="Vear F."/>
            <person name="Vautrin S."/>
            <person name="Crespi M."/>
            <person name="Mangin B."/>
            <person name="Burke J.M."/>
            <person name="Salse J."/>
            <person name="Munos S."/>
            <person name="Vincourt P."/>
            <person name="Rieseberg L.H."/>
            <person name="Langlade N.B."/>
        </authorList>
    </citation>
    <scope>NUCLEOTIDE SEQUENCE [LARGE SCALE GENOMIC DNA]</scope>
    <source>
        <strain evidence="3">cv. SF193</strain>
    </source>
</reference>
<keyword evidence="1" id="KW-0812">Transmembrane</keyword>
<evidence type="ECO:0000313" key="3">
    <source>
        <dbReference type="Proteomes" id="UP000215914"/>
    </source>
</evidence>
<gene>
    <name evidence="2" type="ORF">HannXRQ_Chr09g0264481</name>
</gene>